<reference evidence="2 3" key="1">
    <citation type="submission" date="2018-06" db="EMBL/GenBank/DDBJ databases">
        <title>Genomic Encyclopedia of Type Strains, Phase IV (KMG-IV): sequencing the most valuable type-strain genomes for metagenomic binning, comparative biology and taxonomic classification.</title>
        <authorList>
            <person name="Goeker M."/>
        </authorList>
    </citation>
    <scope>NUCLEOTIDE SEQUENCE [LARGE SCALE GENOMIC DNA]</scope>
    <source>
        <strain evidence="2 3">DSM 45521</strain>
    </source>
</reference>
<dbReference type="AlphaFoldDB" id="A0A318RQB9"/>
<organism evidence="2 3">
    <name type="scientific">Williamsia limnetica</name>
    <dbReference type="NCBI Taxonomy" id="882452"/>
    <lineage>
        <taxon>Bacteria</taxon>
        <taxon>Bacillati</taxon>
        <taxon>Actinomycetota</taxon>
        <taxon>Actinomycetes</taxon>
        <taxon>Mycobacteriales</taxon>
        <taxon>Nocardiaceae</taxon>
        <taxon>Williamsia</taxon>
    </lineage>
</organism>
<evidence type="ECO:0000313" key="2">
    <source>
        <dbReference type="EMBL" id="PYE17476.1"/>
    </source>
</evidence>
<comment type="caution">
    <text evidence="2">The sequence shown here is derived from an EMBL/GenBank/DDBJ whole genome shotgun (WGS) entry which is preliminary data.</text>
</comment>
<evidence type="ECO:0000313" key="3">
    <source>
        <dbReference type="Proteomes" id="UP000247591"/>
    </source>
</evidence>
<keyword evidence="1" id="KW-1133">Transmembrane helix</keyword>
<keyword evidence="1" id="KW-0472">Membrane</keyword>
<evidence type="ECO:0000256" key="1">
    <source>
        <dbReference type="SAM" id="Phobius"/>
    </source>
</evidence>
<proteinExistence type="predicted"/>
<dbReference type="EMBL" id="QJSP01000006">
    <property type="protein sequence ID" value="PYE17476.1"/>
    <property type="molecule type" value="Genomic_DNA"/>
</dbReference>
<keyword evidence="3" id="KW-1185">Reference proteome</keyword>
<dbReference type="Proteomes" id="UP000247591">
    <property type="component" value="Unassembled WGS sequence"/>
</dbReference>
<feature type="transmembrane region" description="Helical" evidence="1">
    <location>
        <begin position="6"/>
        <end position="25"/>
    </location>
</feature>
<accession>A0A318RQB9</accession>
<gene>
    <name evidence="2" type="ORF">DFR67_106179</name>
</gene>
<protein>
    <submittedName>
        <fullName evidence="2">Uncharacterized protein</fullName>
    </submittedName>
</protein>
<sequence>MADLYFVPAIIGGFGVCALVLRLVAARTRR</sequence>
<keyword evidence="1" id="KW-0812">Transmembrane</keyword>
<name>A0A318RQB9_WILLI</name>